<dbReference type="SUPFAM" id="SSF57716">
    <property type="entry name" value="Glucocorticoid receptor-like (DNA-binding domain)"/>
    <property type="match status" value="1"/>
</dbReference>
<dbReference type="PROSITE" id="PS51128">
    <property type="entry name" value="ZF_DKSA_2"/>
    <property type="match status" value="1"/>
</dbReference>
<keyword evidence="7" id="KW-1185">Reference proteome</keyword>
<dbReference type="RefSeq" id="WP_169422593.1">
    <property type="nucleotide sequence ID" value="NZ_JABBFX010000004.1"/>
</dbReference>
<comment type="caution">
    <text evidence="6">The sequence shown here is derived from an EMBL/GenBank/DDBJ whole genome shotgun (WGS) entry which is preliminary data.</text>
</comment>
<dbReference type="Gene3D" id="1.20.120.910">
    <property type="entry name" value="DksA, coiled-coil domain"/>
    <property type="match status" value="1"/>
</dbReference>
<reference evidence="6 7" key="1">
    <citation type="submission" date="2020-04" db="EMBL/GenBank/DDBJ databases">
        <title>Ramlibacter sp. G-1-2-2 isolated from soil.</title>
        <authorList>
            <person name="Dahal R.H."/>
        </authorList>
    </citation>
    <scope>NUCLEOTIDE SEQUENCE [LARGE SCALE GENOMIC DNA]</scope>
    <source>
        <strain evidence="6 7">G-1-2-2</strain>
    </source>
</reference>
<sequence length="125" mass="13732">MSLATASPDLSLRLLTQMTKRQEELRAMLRAAADARENEQPTDVVDFKDVAAEESRAAVDDLALSHAAIELSQVSSALRRMEEGSYGLCQDCGEAIDERRLMALPATPYCTACQTIHERPAPGRR</sequence>
<dbReference type="Pfam" id="PF01258">
    <property type="entry name" value="zf-dskA_traR"/>
    <property type="match status" value="1"/>
</dbReference>
<dbReference type="GO" id="GO:0008270">
    <property type="term" value="F:zinc ion binding"/>
    <property type="evidence" value="ECO:0007669"/>
    <property type="project" value="UniProtKB-KW"/>
</dbReference>
<keyword evidence="2" id="KW-0863">Zinc-finger</keyword>
<protein>
    <submittedName>
        <fullName evidence="6">TraR/DksA family transcriptional regulator</fullName>
    </submittedName>
</protein>
<evidence type="ECO:0000256" key="1">
    <source>
        <dbReference type="ARBA" id="ARBA00022723"/>
    </source>
</evidence>
<keyword evidence="3" id="KW-0862">Zinc</keyword>
<gene>
    <name evidence="6" type="ORF">HHL11_31255</name>
</gene>
<name>A0A848HKK8_9BURK</name>
<dbReference type="AlphaFoldDB" id="A0A848HKK8"/>
<evidence type="ECO:0000256" key="2">
    <source>
        <dbReference type="ARBA" id="ARBA00022771"/>
    </source>
</evidence>
<keyword evidence="1" id="KW-0479">Metal-binding</keyword>
<evidence type="ECO:0000313" key="6">
    <source>
        <dbReference type="EMBL" id="NML48268.1"/>
    </source>
</evidence>
<evidence type="ECO:0000256" key="3">
    <source>
        <dbReference type="ARBA" id="ARBA00022833"/>
    </source>
</evidence>
<dbReference type="Proteomes" id="UP000541185">
    <property type="component" value="Unassembled WGS sequence"/>
</dbReference>
<organism evidence="6 7">
    <name type="scientific">Ramlibacter agri</name>
    <dbReference type="NCBI Taxonomy" id="2728837"/>
    <lineage>
        <taxon>Bacteria</taxon>
        <taxon>Pseudomonadati</taxon>
        <taxon>Pseudomonadota</taxon>
        <taxon>Betaproteobacteria</taxon>
        <taxon>Burkholderiales</taxon>
        <taxon>Comamonadaceae</taxon>
        <taxon>Ramlibacter</taxon>
    </lineage>
</organism>
<evidence type="ECO:0000259" key="5">
    <source>
        <dbReference type="Pfam" id="PF01258"/>
    </source>
</evidence>
<feature type="zinc finger region" description="dksA C4-type" evidence="4">
    <location>
        <begin position="89"/>
        <end position="113"/>
    </location>
</feature>
<evidence type="ECO:0000313" key="7">
    <source>
        <dbReference type="Proteomes" id="UP000541185"/>
    </source>
</evidence>
<dbReference type="InterPro" id="IPR000962">
    <property type="entry name" value="Znf_DskA_TraR"/>
</dbReference>
<dbReference type="EMBL" id="JABBFX010000004">
    <property type="protein sequence ID" value="NML48268.1"/>
    <property type="molecule type" value="Genomic_DNA"/>
</dbReference>
<feature type="domain" description="Zinc finger DksA/TraR C4-type" evidence="5">
    <location>
        <begin position="84"/>
        <end position="119"/>
    </location>
</feature>
<proteinExistence type="predicted"/>
<accession>A0A848HKK8</accession>
<dbReference type="PANTHER" id="PTHR33823:SF4">
    <property type="entry name" value="GENERAL STRESS PROTEIN 16O"/>
    <property type="match status" value="1"/>
</dbReference>
<evidence type="ECO:0000256" key="4">
    <source>
        <dbReference type="PROSITE-ProRule" id="PRU00510"/>
    </source>
</evidence>
<dbReference type="PANTHER" id="PTHR33823">
    <property type="entry name" value="RNA POLYMERASE-BINDING TRANSCRIPTION FACTOR DKSA-RELATED"/>
    <property type="match status" value="1"/>
</dbReference>